<dbReference type="SUPFAM" id="SSF52540">
    <property type="entry name" value="P-loop containing nucleoside triphosphate hydrolases"/>
    <property type="match status" value="1"/>
</dbReference>
<gene>
    <name evidence="12" type="ORF">GCM10025789_04620</name>
</gene>
<dbReference type="PROSITE" id="PS50893">
    <property type="entry name" value="ABC_TRANSPORTER_2"/>
    <property type="match status" value="1"/>
</dbReference>
<feature type="domain" description="ABC transporter" evidence="11">
    <location>
        <begin position="5"/>
        <end position="233"/>
    </location>
</feature>
<dbReference type="CDD" id="cd03259">
    <property type="entry name" value="ABC_Carb_Solutes_like"/>
    <property type="match status" value="1"/>
</dbReference>
<evidence type="ECO:0000256" key="3">
    <source>
        <dbReference type="ARBA" id="ARBA00022496"/>
    </source>
</evidence>
<dbReference type="InterPro" id="IPR050093">
    <property type="entry name" value="ABC_SmlMolc_Importer"/>
</dbReference>
<sequence length="324" mass="34316">MVTGLEVRGVTVRYGDTVAVDDVSLHVEPGTVVALLGASGSGKSTLLRAVAGLQPLTSGAIAWDGEDLAPVKVHKRNFGLVFQDGQLFPTMDVARNIAYGLGKLPKDQQRARVAEMLELVGLAGYGDRKPTELSGGQAQRVALARSLAPSPRAILLDEPLSALDTGLRRRLADDLARILRETGTTAVHVTHDHQEAYTVADRVAVLHEGRLLQVDAPEALRERPHNRQVAAFLGYRAFVVEAEAHRLGWTGRLATGEVLGIGPASLQLDPAGVELPILDQTLTLDDVELKVALPDGQTATVASPSKLDATSVRVTLMGGAVVPA</sequence>
<keyword evidence="1" id="KW-0813">Transport</keyword>
<name>A0ABP9F1Y8_9ACTN</name>
<keyword evidence="9" id="KW-0406">Ion transport</keyword>
<accession>A0ABP9F1Y8</accession>
<dbReference type="InterPro" id="IPR003593">
    <property type="entry name" value="AAA+_ATPase"/>
</dbReference>
<evidence type="ECO:0000256" key="6">
    <source>
        <dbReference type="ARBA" id="ARBA00022840"/>
    </source>
</evidence>
<dbReference type="Pfam" id="PF00005">
    <property type="entry name" value="ABC_tran"/>
    <property type="match status" value="1"/>
</dbReference>
<dbReference type="InterPro" id="IPR015853">
    <property type="entry name" value="ABC_transpr_FbpC"/>
</dbReference>
<evidence type="ECO:0000256" key="7">
    <source>
        <dbReference type="ARBA" id="ARBA00022967"/>
    </source>
</evidence>
<dbReference type="InterPro" id="IPR017871">
    <property type="entry name" value="ABC_transporter-like_CS"/>
</dbReference>
<keyword evidence="3" id="KW-0410">Iron transport</keyword>
<keyword evidence="4" id="KW-0997">Cell inner membrane</keyword>
<dbReference type="EMBL" id="BAABLV010000008">
    <property type="protein sequence ID" value="GAA4891020.1"/>
    <property type="molecule type" value="Genomic_DNA"/>
</dbReference>
<keyword evidence="6 12" id="KW-0067">ATP-binding</keyword>
<proteinExistence type="predicted"/>
<dbReference type="PANTHER" id="PTHR42781">
    <property type="entry name" value="SPERMIDINE/PUTRESCINE IMPORT ATP-BINDING PROTEIN POTA"/>
    <property type="match status" value="1"/>
</dbReference>
<evidence type="ECO:0000313" key="13">
    <source>
        <dbReference type="Proteomes" id="UP001501521"/>
    </source>
</evidence>
<evidence type="ECO:0000256" key="5">
    <source>
        <dbReference type="ARBA" id="ARBA00022741"/>
    </source>
</evidence>
<dbReference type="InterPro" id="IPR027417">
    <property type="entry name" value="P-loop_NTPase"/>
</dbReference>
<evidence type="ECO:0000256" key="8">
    <source>
        <dbReference type="ARBA" id="ARBA00023004"/>
    </source>
</evidence>
<keyword evidence="8" id="KW-0408">Iron</keyword>
<evidence type="ECO:0000313" key="12">
    <source>
        <dbReference type="EMBL" id="GAA4891020.1"/>
    </source>
</evidence>
<organism evidence="12 13">
    <name type="scientific">Tessaracoccus lubricantis</name>
    <dbReference type="NCBI Taxonomy" id="545543"/>
    <lineage>
        <taxon>Bacteria</taxon>
        <taxon>Bacillati</taxon>
        <taxon>Actinomycetota</taxon>
        <taxon>Actinomycetes</taxon>
        <taxon>Propionibacteriales</taxon>
        <taxon>Propionibacteriaceae</taxon>
        <taxon>Tessaracoccus</taxon>
    </lineage>
</organism>
<evidence type="ECO:0000256" key="1">
    <source>
        <dbReference type="ARBA" id="ARBA00022448"/>
    </source>
</evidence>
<dbReference type="Proteomes" id="UP001501521">
    <property type="component" value="Unassembled WGS sequence"/>
</dbReference>
<evidence type="ECO:0000256" key="2">
    <source>
        <dbReference type="ARBA" id="ARBA00022475"/>
    </source>
</evidence>
<keyword evidence="10" id="KW-0472">Membrane</keyword>
<keyword evidence="2" id="KW-1003">Cell membrane</keyword>
<protein>
    <submittedName>
        <fullName evidence="12">ABC transporter ATP-binding protein</fullName>
    </submittedName>
</protein>
<dbReference type="PROSITE" id="PS00211">
    <property type="entry name" value="ABC_TRANSPORTER_1"/>
    <property type="match status" value="1"/>
</dbReference>
<evidence type="ECO:0000256" key="4">
    <source>
        <dbReference type="ARBA" id="ARBA00022519"/>
    </source>
</evidence>
<evidence type="ECO:0000259" key="11">
    <source>
        <dbReference type="PROSITE" id="PS50893"/>
    </source>
</evidence>
<reference evidence="13" key="1">
    <citation type="journal article" date="2019" name="Int. J. Syst. Evol. Microbiol.">
        <title>The Global Catalogue of Microorganisms (GCM) 10K type strain sequencing project: providing services to taxonomists for standard genome sequencing and annotation.</title>
        <authorList>
            <consortium name="The Broad Institute Genomics Platform"/>
            <consortium name="The Broad Institute Genome Sequencing Center for Infectious Disease"/>
            <person name="Wu L."/>
            <person name="Ma J."/>
        </authorList>
    </citation>
    <scope>NUCLEOTIDE SEQUENCE [LARGE SCALE GENOMIC DNA]</scope>
    <source>
        <strain evidence="13">JCM 19125</strain>
    </source>
</reference>
<evidence type="ECO:0000256" key="9">
    <source>
        <dbReference type="ARBA" id="ARBA00023065"/>
    </source>
</evidence>
<dbReference type="GO" id="GO:0005524">
    <property type="term" value="F:ATP binding"/>
    <property type="evidence" value="ECO:0007669"/>
    <property type="project" value="UniProtKB-KW"/>
</dbReference>
<dbReference type="PANTHER" id="PTHR42781:SF5">
    <property type="entry name" value="PUTRESCINE TRANSPORT ATP-BINDING PROTEIN POTG"/>
    <property type="match status" value="1"/>
</dbReference>
<dbReference type="RefSeq" id="WP_345578376.1">
    <property type="nucleotide sequence ID" value="NZ_BAABLV010000008.1"/>
</dbReference>
<comment type="caution">
    <text evidence="12">The sequence shown here is derived from an EMBL/GenBank/DDBJ whole genome shotgun (WGS) entry which is preliminary data.</text>
</comment>
<keyword evidence="7" id="KW-1278">Translocase</keyword>
<dbReference type="InterPro" id="IPR003439">
    <property type="entry name" value="ABC_transporter-like_ATP-bd"/>
</dbReference>
<keyword evidence="13" id="KW-1185">Reference proteome</keyword>
<dbReference type="Gene3D" id="3.40.50.300">
    <property type="entry name" value="P-loop containing nucleotide triphosphate hydrolases"/>
    <property type="match status" value="1"/>
</dbReference>
<evidence type="ECO:0000256" key="10">
    <source>
        <dbReference type="ARBA" id="ARBA00023136"/>
    </source>
</evidence>
<keyword evidence="5" id="KW-0547">Nucleotide-binding</keyword>
<dbReference type="SMART" id="SM00382">
    <property type="entry name" value="AAA"/>
    <property type="match status" value="1"/>
</dbReference>